<accession>A0A6C0EQ85</accession>
<keyword evidence="1" id="KW-0472">Membrane</keyword>
<keyword evidence="1" id="KW-1133">Transmembrane helix</keyword>
<name>A0A6C0EQ85_9ZZZZ</name>
<dbReference type="AlphaFoldDB" id="A0A6C0EQ85"/>
<keyword evidence="1" id="KW-0812">Transmembrane</keyword>
<feature type="transmembrane region" description="Helical" evidence="1">
    <location>
        <begin position="175"/>
        <end position="201"/>
    </location>
</feature>
<organism evidence="2">
    <name type="scientific">viral metagenome</name>
    <dbReference type="NCBI Taxonomy" id="1070528"/>
    <lineage>
        <taxon>unclassified sequences</taxon>
        <taxon>metagenomes</taxon>
        <taxon>organismal metagenomes</taxon>
    </lineage>
</organism>
<proteinExistence type="predicted"/>
<feature type="transmembrane region" description="Helical" evidence="1">
    <location>
        <begin position="107"/>
        <end position="131"/>
    </location>
</feature>
<sequence length="207" mass="23256">MWLFYILPIIAVFFMGVIHASESLEKIRLHWNEHRCNPIYIPFAGYIRPDIGVEENFQHCMNMFGQSIFRFVIDAIMALFKDLLTGLSDISGPLSIFRSMFSKIRNFMLSFAAQTFGKITNSMSSITYIIIKIRDVLKRFVGTGWIATFLANAAIDSAVSFVMLCISIIKGFVYALLAISIILALFQPEMLVLAIVLASLLGSAGFM</sequence>
<feature type="transmembrane region" description="Helical" evidence="1">
    <location>
        <begin position="143"/>
        <end position="169"/>
    </location>
</feature>
<dbReference type="EMBL" id="MN738913">
    <property type="protein sequence ID" value="QHT30882.1"/>
    <property type="molecule type" value="Genomic_DNA"/>
</dbReference>
<evidence type="ECO:0000256" key="1">
    <source>
        <dbReference type="SAM" id="Phobius"/>
    </source>
</evidence>
<reference evidence="2" key="1">
    <citation type="journal article" date="2020" name="Nature">
        <title>Giant virus diversity and host interactions through global metagenomics.</title>
        <authorList>
            <person name="Schulz F."/>
            <person name="Roux S."/>
            <person name="Paez-Espino D."/>
            <person name="Jungbluth S."/>
            <person name="Walsh D.A."/>
            <person name="Denef V.J."/>
            <person name="McMahon K.D."/>
            <person name="Konstantinidis K.T."/>
            <person name="Eloe-Fadrosh E.A."/>
            <person name="Kyrpides N.C."/>
            <person name="Woyke T."/>
        </authorList>
    </citation>
    <scope>NUCLEOTIDE SEQUENCE</scope>
    <source>
        <strain evidence="2">GVMAG-M-3300009151-50</strain>
    </source>
</reference>
<evidence type="ECO:0000313" key="2">
    <source>
        <dbReference type="EMBL" id="QHT30882.1"/>
    </source>
</evidence>
<protein>
    <submittedName>
        <fullName evidence="2">Uncharacterized protein</fullName>
    </submittedName>
</protein>